<evidence type="ECO:0000313" key="4">
    <source>
        <dbReference type="Proteomes" id="UP001303473"/>
    </source>
</evidence>
<sequence>MESRQQRARRQPTRAMAYSIPEPRQGYDVAAGWIASDRDGDTFIFRKFGELTARTLLYMQSELISLEEEVRKLDAEIARSDNIELQDAAWAWEALQERHKSGDATARKQIKLIYRLRSKLKEYHEALLRQADVARLNRVDRRVLDVSRVWFHGGEVGIDGKKPSPVLGGSAKNFLDDDEDLVALKAPADTDPLSRFLRKHWPAKVRSGARRLWCLLL</sequence>
<evidence type="ECO:0000313" key="3">
    <source>
        <dbReference type="EMBL" id="KAK3939471.1"/>
    </source>
</evidence>
<dbReference type="PANTHER" id="PTHR34502:SF4">
    <property type="entry name" value="DUF6594 DOMAIN-CONTAINING PROTEIN"/>
    <property type="match status" value="1"/>
</dbReference>
<dbReference type="EMBL" id="MU853811">
    <property type="protein sequence ID" value="KAK3939471.1"/>
    <property type="molecule type" value="Genomic_DNA"/>
</dbReference>
<accession>A0AAN6S4F3</accession>
<evidence type="ECO:0000259" key="2">
    <source>
        <dbReference type="Pfam" id="PF20237"/>
    </source>
</evidence>
<dbReference type="InterPro" id="IPR046529">
    <property type="entry name" value="DUF6594"/>
</dbReference>
<organism evidence="3 4">
    <name type="scientific">Diplogelasinospora grovesii</name>
    <dbReference type="NCBI Taxonomy" id="303347"/>
    <lineage>
        <taxon>Eukaryota</taxon>
        <taxon>Fungi</taxon>
        <taxon>Dikarya</taxon>
        <taxon>Ascomycota</taxon>
        <taxon>Pezizomycotina</taxon>
        <taxon>Sordariomycetes</taxon>
        <taxon>Sordariomycetidae</taxon>
        <taxon>Sordariales</taxon>
        <taxon>Diplogelasinosporaceae</taxon>
        <taxon>Diplogelasinospora</taxon>
    </lineage>
</organism>
<evidence type="ECO:0000256" key="1">
    <source>
        <dbReference type="SAM" id="Coils"/>
    </source>
</evidence>
<feature type="coiled-coil region" evidence="1">
    <location>
        <begin position="56"/>
        <end position="83"/>
    </location>
</feature>
<dbReference type="AlphaFoldDB" id="A0AAN6S4F3"/>
<name>A0AAN6S4F3_9PEZI</name>
<comment type="caution">
    <text evidence="3">The sequence shown here is derived from an EMBL/GenBank/DDBJ whole genome shotgun (WGS) entry which is preliminary data.</text>
</comment>
<feature type="domain" description="DUF6594" evidence="2">
    <location>
        <begin position="27"/>
        <end position="202"/>
    </location>
</feature>
<keyword evidence="1" id="KW-0175">Coiled coil</keyword>
<dbReference type="Pfam" id="PF20237">
    <property type="entry name" value="DUF6594"/>
    <property type="match status" value="1"/>
</dbReference>
<dbReference type="Proteomes" id="UP001303473">
    <property type="component" value="Unassembled WGS sequence"/>
</dbReference>
<keyword evidence="4" id="KW-1185">Reference proteome</keyword>
<dbReference type="PANTHER" id="PTHR34502">
    <property type="entry name" value="DUF6594 DOMAIN-CONTAINING PROTEIN-RELATED"/>
    <property type="match status" value="1"/>
</dbReference>
<reference evidence="4" key="1">
    <citation type="journal article" date="2023" name="Mol. Phylogenet. Evol.">
        <title>Genome-scale phylogeny and comparative genomics of the fungal order Sordariales.</title>
        <authorList>
            <person name="Hensen N."/>
            <person name="Bonometti L."/>
            <person name="Westerberg I."/>
            <person name="Brannstrom I.O."/>
            <person name="Guillou S."/>
            <person name="Cros-Aarteil S."/>
            <person name="Calhoun S."/>
            <person name="Haridas S."/>
            <person name="Kuo A."/>
            <person name="Mondo S."/>
            <person name="Pangilinan J."/>
            <person name="Riley R."/>
            <person name="LaButti K."/>
            <person name="Andreopoulos B."/>
            <person name="Lipzen A."/>
            <person name="Chen C."/>
            <person name="Yan M."/>
            <person name="Daum C."/>
            <person name="Ng V."/>
            <person name="Clum A."/>
            <person name="Steindorff A."/>
            <person name="Ohm R.A."/>
            <person name="Martin F."/>
            <person name="Silar P."/>
            <person name="Natvig D.O."/>
            <person name="Lalanne C."/>
            <person name="Gautier V."/>
            <person name="Ament-Velasquez S.L."/>
            <person name="Kruys A."/>
            <person name="Hutchinson M.I."/>
            <person name="Powell A.J."/>
            <person name="Barry K."/>
            <person name="Miller A.N."/>
            <person name="Grigoriev I.V."/>
            <person name="Debuchy R."/>
            <person name="Gladieux P."/>
            <person name="Hiltunen Thoren M."/>
            <person name="Johannesson H."/>
        </authorList>
    </citation>
    <scope>NUCLEOTIDE SEQUENCE [LARGE SCALE GENOMIC DNA]</scope>
    <source>
        <strain evidence="4">CBS 340.73</strain>
    </source>
</reference>
<proteinExistence type="predicted"/>
<gene>
    <name evidence="3" type="ORF">QBC46DRAFT_149961</name>
</gene>
<protein>
    <recommendedName>
        <fullName evidence="2">DUF6594 domain-containing protein</fullName>
    </recommendedName>
</protein>